<dbReference type="PANTHER" id="PTHR47263">
    <property type="entry name" value="ADENYLATE CYCLASE ACTIVATION PROTEIN GIT1"/>
    <property type="match status" value="1"/>
</dbReference>
<dbReference type="Gene3D" id="1.10.357.50">
    <property type="match status" value="1"/>
</dbReference>
<dbReference type="OrthoDB" id="2015333at2759"/>
<name>A0A1G4MB97_LACFM</name>
<keyword evidence="5" id="KW-1185">Reference proteome</keyword>
<feature type="domain" description="C2" evidence="1">
    <location>
        <begin position="857"/>
        <end position="980"/>
    </location>
</feature>
<dbReference type="EMBL" id="LT598492">
    <property type="protein sequence ID" value="SCW01178.1"/>
    <property type="molecule type" value="Genomic_DNA"/>
</dbReference>
<dbReference type="InterPro" id="IPR052811">
    <property type="entry name" value="Glucose_resp_signaling"/>
</dbReference>
<evidence type="ECO:0000313" key="5">
    <source>
        <dbReference type="Proteomes" id="UP000190831"/>
    </source>
</evidence>
<dbReference type="PANTHER" id="PTHR47263:SF1">
    <property type="entry name" value="C2 DOMAIN PROTEIN (AFU_ORTHOLOGUE AFUA_7G02350)"/>
    <property type="match status" value="1"/>
</dbReference>
<protein>
    <submittedName>
        <fullName evidence="4">LAFE_0D06810g1_1</fullName>
    </submittedName>
</protein>
<dbReference type="PROSITE" id="PS51258">
    <property type="entry name" value="MHD1"/>
    <property type="match status" value="1"/>
</dbReference>
<dbReference type="InterPro" id="IPR035892">
    <property type="entry name" value="C2_domain_sf"/>
</dbReference>
<evidence type="ECO:0000313" key="4">
    <source>
        <dbReference type="EMBL" id="SCW01178.1"/>
    </source>
</evidence>
<dbReference type="Proteomes" id="UP000190831">
    <property type="component" value="Chromosome D"/>
</dbReference>
<reference evidence="4 5" key="1">
    <citation type="submission" date="2016-03" db="EMBL/GenBank/DDBJ databases">
        <authorList>
            <person name="Devillers H."/>
        </authorList>
    </citation>
    <scope>NUCLEOTIDE SEQUENCE [LARGE SCALE GENOMIC DNA]</scope>
    <source>
        <strain evidence="4">CBS 6772</strain>
    </source>
</reference>
<evidence type="ECO:0000259" key="3">
    <source>
        <dbReference type="PROSITE" id="PS51259"/>
    </source>
</evidence>
<dbReference type="InterPro" id="IPR014770">
    <property type="entry name" value="Munc13_1"/>
</dbReference>
<proteinExistence type="predicted"/>
<dbReference type="CDD" id="cd04043">
    <property type="entry name" value="C2_Munc13_fungal"/>
    <property type="match status" value="1"/>
</dbReference>
<gene>
    <name evidence="4" type="ORF">LAFE_0D06810G</name>
</gene>
<dbReference type="PROSITE" id="PS50004">
    <property type="entry name" value="C2"/>
    <property type="match status" value="1"/>
</dbReference>
<dbReference type="Gene3D" id="2.60.40.150">
    <property type="entry name" value="C2 domain"/>
    <property type="match status" value="1"/>
</dbReference>
<dbReference type="SMART" id="SM00239">
    <property type="entry name" value="C2"/>
    <property type="match status" value="1"/>
</dbReference>
<accession>A0A1G4MB97</accession>
<dbReference type="InterPro" id="IPR000008">
    <property type="entry name" value="C2_dom"/>
</dbReference>
<dbReference type="InterPro" id="IPR014772">
    <property type="entry name" value="Munc13_dom-2"/>
</dbReference>
<feature type="domain" description="MHD2" evidence="3">
    <location>
        <begin position="1060"/>
        <end position="1205"/>
    </location>
</feature>
<dbReference type="SUPFAM" id="SSF49562">
    <property type="entry name" value="C2 domain (Calcium/lipid-binding domain, CaLB)"/>
    <property type="match status" value="1"/>
</dbReference>
<dbReference type="STRING" id="4955.A0A1G4MB97"/>
<dbReference type="Pfam" id="PF00168">
    <property type="entry name" value="C2"/>
    <property type="match status" value="1"/>
</dbReference>
<feature type="domain" description="MHD1" evidence="2">
    <location>
        <begin position="635"/>
        <end position="753"/>
    </location>
</feature>
<evidence type="ECO:0000259" key="1">
    <source>
        <dbReference type="PROSITE" id="PS50004"/>
    </source>
</evidence>
<evidence type="ECO:0000259" key="2">
    <source>
        <dbReference type="PROSITE" id="PS51258"/>
    </source>
</evidence>
<dbReference type="PROSITE" id="PS51259">
    <property type="entry name" value="MHD2"/>
    <property type="match status" value="1"/>
</dbReference>
<organism evidence="4 5">
    <name type="scientific">Lachancea fermentati</name>
    <name type="common">Zygosaccharomyces fermentati</name>
    <dbReference type="NCBI Taxonomy" id="4955"/>
    <lineage>
        <taxon>Eukaryota</taxon>
        <taxon>Fungi</taxon>
        <taxon>Dikarya</taxon>
        <taxon>Ascomycota</taxon>
        <taxon>Saccharomycotina</taxon>
        <taxon>Saccharomycetes</taxon>
        <taxon>Saccharomycetales</taxon>
        <taxon>Saccharomycetaceae</taxon>
        <taxon>Lachancea</taxon>
    </lineage>
</organism>
<sequence>MKSKNVSSPISVVSNETNEQFLPSLRDAYPLFSNSDYVLEFTSKILLLEYINEPRFRRRFKIRNDDPSNISQKYPIKLQGKNQLNKRSSWVALDTSSGSCSSEGELLRRVLPLIEQYLMKVAMGKSKIKNEQFRRSMLKLYNDLFLNPQMSKALESMSKFEELLMLFTKAANGELLKLDTQRTQDVLYIQLSSFIDVIVQLISEKGDTTSRLVEKLQEYKTVFEPTASVSIVNSSASSTKEFSSDLGEATLKPSFKTKEITHANYLMELFNIPELEFQQHVIRYVDSVKNDLLQKELEIEREKVENDRGPLVKSKFGCKENYEIWKKRELTEIDTIIEKLEETKAGHNELNKGNISKRDKILPNNARDIFTHLLWLILKKEASEASQASSSLSFSKDASFFLLKCSKYWRLDNPSTKATLLYTAGNFGILSGTELNPENVMGLFSIIFSKILSTEEDCDVTQWNSDDQKQWLINLTFTFEQIISSLNSLSSLIYEHPRPIFSPVLRIYHSFIEADPLLIYYDLRNTEYFRKHMKILKRTLFRASEKYYLTLLQQIPKDNTIEMHHIEQIAQSILLEIKDLQKRYSKLLLGELNIAFECASVLVEAFGTDCYAMLKRVEYYFLEKNEQETINLEAIETYKILQELRDVFYQVQPSKKFPFKLEKSFVKYLSQLCDQTCDKLLQVVDNAIQAESWQQVNPTKFCSTSAIDIFKMINESIDIFTKLKWGNEYQISKIYTFILKAIADVISRYAAAVTNIIEDELANLSEEDLKEEGSDDMNDSSFIPQSAADKMRNTWLFNEMRNALKSSNLIVPKPHKFTSKTCVCLSNLEEMIRMIGDLEERINPQKISITVEKYERSNPKLQKMTALQNSGLRQLYVIKIIRAENCRGSSNNELLNSYVSFVDTTRRQDIAKTKVIPKSVNPVWNEEFEFECPINESRSLNLVMWNHKSGFGSSSTEVCGRANFSLDPSAYRDDGLPEDIILNLDTQGRIVLQVSMEKERLDALFSMGKAYRTISRARSRSIELMVDRFASFVRFAFSRSTLKTVCGVNGNKKVENEIIYDAVLPLFDYLNANLSILAVELKRDLLFKIMLETWSVILNQADSLLLPLLSDVRRPPEEDGKTKSIWESAVDVARANLSNFANFGRPLTQIEIDTVFEWLRALCIDFFHNGGEGPPLNDLKNQHYQNLLLIPIFYDKGKKELKEEVERLNPEYEQYLNSMNEHSDHAKTRTPKSRKVNTIARRKTILANSSKKRRQQLDLEIKISESNPLEISAATQDILLRILLAKGETSYVYKNLQAREQALKKMRTEMFVKAAVTNRGGWKS</sequence>
<dbReference type="OMA" id="VLKSPKW"/>
<dbReference type="Gene3D" id="1.20.58.1100">
    <property type="match status" value="1"/>
</dbReference>